<dbReference type="EMBL" id="CAVLGL010000013">
    <property type="protein sequence ID" value="CAK1580223.1"/>
    <property type="molecule type" value="Genomic_DNA"/>
</dbReference>
<dbReference type="Proteomes" id="UP001314205">
    <property type="component" value="Unassembled WGS sequence"/>
</dbReference>
<proteinExistence type="predicted"/>
<protein>
    <submittedName>
        <fullName evidence="1">Uncharacterized protein</fullName>
    </submittedName>
</protein>
<sequence>MPKVVKSAKRQTILQAYAFCEKEKAENKLILPLQQVRARVAAMTGMFIGNVAYVKEWSYVIKIEDEYIIKDKIMDEGSDRFLLWVGSDSDESDSDSDHSSNIEEDMLHLIDHSYIK</sequence>
<comment type="caution">
    <text evidence="1">The sequence shown here is derived from an EMBL/GenBank/DDBJ whole genome shotgun (WGS) entry which is preliminary data.</text>
</comment>
<reference evidence="1 2" key="1">
    <citation type="submission" date="2023-11" db="EMBL/GenBank/DDBJ databases">
        <authorList>
            <person name="Hedman E."/>
            <person name="Englund M."/>
            <person name="Stromberg M."/>
            <person name="Nyberg Akerstrom W."/>
            <person name="Nylinder S."/>
            <person name="Jareborg N."/>
            <person name="Kallberg Y."/>
            <person name="Kronander E."/>
        </authorList>
    </citation>
    <scope>NUCLEOTIDE SEQUENCE [LARGE SCALE GENOMIC DNA]</scope>
</reference>
<gene>
    <name evidence="1" type="ORF">PARMNEM_LOCUS2054</name>
</gene>
<name>A0AAV1KB35_9NEOP</name>
<evidence type="ECO:0000313" key="1">
    <source>
        <dbReference type="EMBL" id="CAK1580223.1"/>
    </source>
</evidence>
<evidence type="ECO:0000313" key="2">
    <source>
        <dbReference type="Proteomes" id="UP001314205"/>
    </source>
</evidence>
<accession>A0AAV1KB35</accession>
<organism evidence="1 2">
    <name type="scientific">Parnassius mnemosyne</name>
    <name type="common">clouded apollo</name>
    <dbReference type="NCBI Taxonomy" id="213953"/>
    <lineage>
        <taxon>Eukaryota</taxon>
        <taxon>Metazoa</taxon>
        <taxon>Ecdysozoa</taxon>
        <taxon>Arthropoda</taxon>
        <taxon>Hexapoda</taxon>
        <taxon>Insecta</taxon>
        <taxon>Pterygota</taxon>
        <taxon>Neoptera</taxon>
        <taxon>Endopterygota</taxon>
        <taxon>Lepidoptera</taxon>
        <taxon>Glossata</taxon>
        <taxon>Ditrysia</taxon>
        <taxon>Papilionoidea</taxon>
        <taxon>Papilionidae</taxon>
        <taxon>Parnassiinae</taxon>
        <taxon>Parnassini</taxon>
        <taxon>Parnassius</taxon>
        <taxon>Driopa</taxon>
    </lineage>
</organism>
<keyword evidence="2" id="KW-1185">Reference proteome</keyword>
<dbReference type="AlphaFoldDB" id="A0AAV1KB35"/>